<keyword evidence="2" id="KW-1185">Reference proteome</keyword>
<dbReference type="Proteomes" id="UP000836841">
    <property type="component" value="Unassembled WGS sequence"/>
</dbReference>
<organism evidence="1 2">
    <name type="scientific">Thlaspi arvense</name>
    <name type="common">Field penny-cress</name>
    <dbReference type="NCBI Taxonomy" id="13288"/>
    <lineage>
        <taxon>Eukaryota</taxon>
        <taxon>Viridiplantae</taxon>
        <taxon>Streptophyta</taxon>
        <taxon>Embryophyta</taxon>
        <taxon>Tracheophyta</taxon>
        <taxon>Spermatophyta</taxon>
        <taxon>Magnoliopsida</taxon>
        <taxon>eudicotyledons</taxon>
        <taxon>Gunneridae</taxon>
        <taxon>Pentapetalae</taxon>
        <taxon>rosids</taxon>
        <taxon>malvids</taxon>
        <taxon>Brassicales</taxon>
        <taxon>Brassicaceae</taxon>
        <taxon>Thlaspideae</taxon>
        <taxon>Thlaspi</taxon>
    </lineage>
</organism>
<gene>
    <name evidence="1" type="ORF">TAV2_LOCUS4693</name>
</gene>
<dbReference type="AlphaFoldDB" id="A0AAU9RHA1"/>
<sequence>MMSCPTVSATNITGGVVAVDCHKQVRSRRLLRSLAELLIPTCKCVFLEQNHNSVGEITSHKYYPPRRSSVSSTLITGTIFGGRRGKVSLCIQTDPKSRNPLLLLELAVPTTALAKEMRNGTLRIALECTAIGNNVVDSSCSLLSMPVWRMYCNGRIVGFAFKPKPTQGDIEVLQLMEKVEVGAGTISAKEMNGEDEIMYLRSNFERVRGSLDSQSFHLIDPEGNIGQELSIFFLRNQ</sequence>
<dbReference type="GO" id="GO:0010274">
    <property type="term" value="P:hydrotropism"/>
    <property type="evidence" value="ECO:0007669"/>
    <property type="project" value="InterPro"/>
</dbReference>
<evidence type="ECO:0008006" key="3">
    <source>
        <dbReference type="Google" id="ProtNLM"/>
    </source>
</evidence>
<evidence type="ECO:0000313" key="1">
    <source>
        <dbReference type="EMBL" id="CAH2042295.1"/>
    </source>
</evidence>
<accession>A0AAU9RHA1</accession>
<dbReference type="Pfam" id="PF04759">
    <property type="entry name" value="DUF617"/>
    <property type="match status" value="1"/>
</dbReference>
<name>A0AAU9RHA1_THLAR</name>
<protein>
    <recommendedName>
        <fullName evidence="3">Protein MIZU-KUSSEI 1-like</fullName>
    </recommendedName>
</protein>
<dbReference type="PANTHER" id="PTHR31276">
    <property type="match status" value="1"/>
</dbReference>
<dbReference type="EMBL" id="CAJVSB020000169">
    <property type="protein sequence ID" value="CAH2042295.1"/>
    <property type="molecule type" value="Genomic_DNA"/>
</dbReference>
<proteinExistence type="predicted"/>
<evidence type="ECO:0000313" key="2">
    <source>
        <dbReference type="Proteomes" id="UP000836841"/>
    </source>
</evidence>
<reference evidence="1 2" key="1">
    <citation type="submission" date="2022-03" db="EMBL/GenBank/DDBJ databases">
        <authorList>
            <person name="Nunn A."/>
            <person name="Chopra R."/>
            <person name="Nunn A."/>
            <person name="Contreras Garrido A."/>
        </authorList>
    </citation>
    <scope>NUCLEOTIDE SEQUENCE [LARGE SCALE GENOMIC DNA]</scope>
</reference>
<dbReference type="PANTHER" id="PTHR31276:SF10">
    <property type="entry name" value="PROTEIN MIZU-KUSSEI 1-LIKE"/>
    <property type="match status" value="1"/>
</dbReference>
<comment type="caution">
    <text evidence="1">The sequence shown here is derived from an EMBL/GenBank/DDBJ whole genome shotgun (WGS) entry which is preliminary data.</text>
</comment>
<dbReference type="InterPro" id="IPR006460">
    <property type="entry name" value="MIZ1-like_pln"/>
</dbReference>
<dbReference type="NCBIfam" id="TIGR01570">
    <property type="entry name" value="A_thal_3588"/>
    <property type="match status" value="1"/>
</dbReference>